<evidence type="ECO:0000256" key="4">
    <source>
        <dbReference type="ARBA" id="ARBA00022640"/>
    </source>
</evidence>
<feature type="binding site" evidence="6">
    <location>
        <position position="74"/>
    </location>
    <ligand>
        <name>chlorophyll a</name>
        <dbReference type="ChEBI" id="CHEBI:58416"/>
        <label>1</label>
    </ligand>
</feature>
<comment type="similarity">
    <text evidence="7">Belongs to the light-harvesting chlorophyll a/b-binding (LHC) protein family.</text>
</comment>
<dbReference type="Proteomes" id="UP000054498">
    <property type="component" value="Unassembled WGS sequence"/>
</dbReference>
<evidence type="ECO:0000256" key="2">
    <source>
        <dbReference type="ARBA" id="ARBA00022528"/>
    </source>
</evidence>
<keyword evidence="7" id="KW-0603">Photosystem I</keyword>
<accession>A0A0D2J155</accession>
<dbReference type="RefSeq" id="XP_013892797.1">
    <property type="nucleotide sequence ID" value="XM_014037343.1"/>
</dbReference>
<name>A0A0D2J155_9CHLO</name>
<dbReference type="OrthoDB" id="423598at2759"/>
<dbReference type="PANTHER" id="PTHR21649">
    <property type="entry name" value="CHLOROPHYLL A/B BINDING PROTEIN"/>
    <property type="match status" value="1"/>
</dbReference>
<keyword evidence="7" id="KW-0793">Thylakoid</keyword>
<feature type="binding site" evidence="6">
    <location>
        <position position="222"/>
    </location>
    <ligand>
        <name>chlorophyll a</name>
        <dbReference type="ChEBI" id="CHEBI:58416"/>
        <label>1</label>
    </ligand>
</feature>
<gene>
    <name evidence="8" type="ORF">MNEG_14186</name>
</gene>
<dbReference type="AlphaFoldDB" id="A0A0D2J155"/>
<dbReference type="SUPFAM" id="SSF103511">
    <property type="entry name" value="Chlorophyll a-b binding protein"/>
    <property type="match status" value="1"/>
</dbReference>
<dbReference type="EMBL" id="KK104531">
    <property type="protein sequence ID" value="KIY93777.1"/>
    <property type="molecule type" value="Genomic_DNA"/>
</dbReference>
<evidence type="ECO:0000256" key="7">
    <source>
        <dbReference type="RuleBase" id="RU363080"/>
    </source>
</evidence>
<sequence length="246" mass="26078">MLLNKSVSARAVRGAASRRSVRVEAAAARRSWAPGVAAPAHLTGELSGDFGFDPLNLGKDPAALRWYVQSELVHGRTAMAAVAGILIPGILTKAGVLNVPEWYDATDAALAANGIPVKALFMVELFLCGFVEAKRWVDFVKPGSQGEPGSFLGFESSLKGVKNGYPGGVFDPLGLTKESPEKTKDWEEKELRNGRLAMVAFAGFLAQHAATGKGPIDNLLDHLASPLTTTIWDNGVRGPITAWGLS</sequence>
<dbReference type="GO" id="GO:0009535">
    <property type="term" value="C:chloroplast thylakoid membrane"/>
    <property type="evidence" value="ECO:0007669"/>
    <property type="project" value="UniProtKB-SubCell"/>
</dbReference>
<dbReference type="GeneID" id="25731723"/>
<proteinExistence type="inferred from homology"/>
<feature type="binding site" evidence="6">
    <location>
        <position position="189"/>
    </location>
    <ligand>
        <name>chlorophyll a</name>
        <dbReference type="ChEBI" id="CHEBI:58416"/>
        <label>1</label>
    </ligand>
</feature>
<keyword evidence="5 7" id="KW-0157">Chromophore</keyword>
<keyword evidence="9" id="KW-1185">Reference proteome</keyword>
<evidence type="ECO:0000256" key="5">
    <source>
        <dbReference type="ARBA" id="ARBA00022991"/>
    </source>
</evidence>
<dbReference type="GO" id="GO:0009523">
    <property type="term" value="C:photosystem II"/>
    <property type="evidence" value="ECO:0007669"/>
    <property type="project" value="UniProtKB-KW"/>
</dbReference>
<dbReference type="Pfam" id="PF00504">
    <property type="entry name" value="Chloroa_b-bind"/>
    <property type="match status" value="1"/>
</dbReference>
<keyword evidence="4 7" id="KW-0934">Plastid</keyword>
<evidence type="ECO:0000256" key="6">
    <source>
        <dbReference type="PIRSR" id="PIRSR601344-1"/>
    </source>
</evidence>
<evidence type="ECO:0000313" key="8">
    <source>
        <dbReference type="EMBL" id="KIY93777.1"/>
    </source>
</evidence>
<dbReference type="KEGG" id="mng:MNEG_14186"/>
<keyword evidence="3 7" id="KW-0602">Photosynthesis</keyword>
<evidence type="ECO:0000313" key="9">
    <source>
        <dbReference type="Proteomes" id="UP000054498"/>
    </source>
</evidence>
<keyword evidence="1 6" id="KW-0148">Chlorophyll</keyword>
<dbReference type="GO" id="GO:0009765">
    <property type="term" value="P:photosynthesis, light harvesting"/>
    <property type="evidence" value="ECO:0007669"/>
    <property type="project" value="InterPro"/>
</dbReference>
<evidence type="ECO:0000256" key="1">
    <source>
        <dbReference type="ARBA" id="ARBA00022494"/>
    </source>
</evidence>
<protein>
    <recommendedName>
        <fullName evidence="7">Chlorophyll a-b binding protein, chloroplastic</fullName>
    </recommendedName>
</protein>
<dbReference type="InterPro" id="IPR022796">
    <property type="entry name" value="Chloroa_b-bind"/>
</dbReference>
<feature type="binding site" description="axial binding residue" evidence="6">
    <location>
        <position position="76"/>
    </location>
    <ligand>
        <name>chlorophyll b</name>
        <dbReference type="ChEBI" id="CHEBI:61721"/>
        <label>1</label>
    </ligand>
    <ligandPart>
        <name>Mg</name>
        <dbReference type="ChEBI" id="CHEBI:25107"/>
    </ligandPart>
</feature>
<comment type="subcellular location">
    <subcellularLocation>
        <location evidence="7">Plastid</location>
        <location evidence="7">Chloroplast thylakoid membrane</location>
    </subcellularLocation>
</comment>
<feature type="binding site" description="axial binding residue" evidence="6">
    <location>
        <position position="158"/>
    </location>
    <ligand>
        <name>chlorophyll b</name>
        <dbReference type="ChEBI" id="CHEBI:61721"/>
        <label>1</label>
    </ligand>
    <ligandPart>
        <name>Mg</name>
        <dbReference type="ChEBI" id="CHEBI:25107"/>
    </ligandPart>
</feature>
<evidence type="ECO:0000256" key="3">
    <source>
        <dbReference type="ARBA" id="ARBA00022531"/>
    </source>
</evidence>
<keyword evidence="7" id="KW-0604">Photosystem II</keyword>
<feature type="binding site" evidence="6">
    <location>
        <position position="195"/>
    </location>
    <ligand>
        <name>chlorophyll a</name>
        <dbReference type="ChEBI" id="CHEBI:58416"/>
        <label>1</label>
    </ligand>
</feature>
<reference evidence="8 9" key="1">
    <citation type="journal article" date="2013" name="BMC Genomics">
        <title>Reconstruction of the lipid metabolism for the microalga Monoraphidium neglectum from its genome sequence reveals characteristics suitable for biofuel production.</title>
        <authorList>
            <person name="Bogen C."/>
            <person name="Al-Dilaimi A."/>
            <person name="Albersmeier A."/>
            <person name="Wichmann J."/>
            <person name="Grundmann M."/>
            <person name="Rupp O."/>
            <person name="Lauersen K.J."/>
            <person name="Blifernez-Klassen O."/>
            <person name="Kalinowski J."/>
            <person name="Goesmann A."/>
            <person name="Mussgnug J.H."/>
            <person name="Kruse O."/>
        </authorList>
    </citation>
    <scope>NUCLEOTIDE SEQUENCE [LARGE SCALE GENOMIC DNA]</scope>
    <source>
        <strain evidence="8 9">SAG 48.87</strain>
    </source>
</reference>
<dbReference type="GO" id="GO:0016168">
    <property type="term" value="F:chlorophyll binding"/>
    <property type="evidence" value="ECO:0007669"/>
    <property type="project" value="UniProtKB-KW"/>
</dbReference>
<dbReference type="InterPro" id="IPR001344">
    <property type="entry name" value="Chloro_AB-bd_pln"/>
</dbReference>
<feature type="binding site" evidence="6">
    <location>
        <position position="71"/>
    </location>
    <ligand>
        <name>chlorophyll a</name>
        <dbReference type="ChEBI" id="CHEBI:58416"/>
        <label>1</label>
    </ligand>
</feature>
<feature type="binding site" evidence="6">
    <location>
        <position position="193"/>
    </location>
    <ligand>
        <name>chlorophyll a</name>
        <dbReference type="ChEBI" id="CHEBI:58416"/>
        <label>1</label>
    </ligand>
</feature>
<dbReference type="Gene3D" id="1.10.3460.10">
    <property type="entry name" value="Chlorophyll a/b binding protein domain"/>
    <property type="match status" value="1"/>
</dbReference>
<dbReference type="STRING" id="145388.A0A0D2J155"/>
<comment type="function">
    <text evidence="7">The light-harvesting complex (LHC) functions as a light receptor, it captures and delivers excitation energy to photosystems with which it is closely associated.</text>
</comment>
<keyword evidence="2 7" id="KW-0150">Chloroplast</keyword>
<organism evidence="8 9">
    <name type="scientific">Monoraphidium neglectum</name>
    <dbReference type="NCBI Taxonomy" id="145388"/>
    <lineage>
        <taxon>Eukaryota</taxon>
        <taxon>Viridiplantae</taxon>
        <taxon>Chlorophyta</taxon>
        <taxon>core chlorophytes</taxon>
        <taxon>Chlorophyceae</taxon>
        <taxon>CS clade</taxon>
        <taxon>Sphaeropleales</taxon>
        <taxon>Selenastraceae</taxon>
        <taxon>Monoraphidium</taxon>
    </lineage>
</organism>
<feature type="binding site" evidence="6">
    <location>
        <position position="190"/>
    </location>
    <ligand>
        <name>chlorophyll a</name>
        <dbReference type="ChEBI" id="CHEBI:58416"/>
        <label>1</label>
    </ligand>
</feature>
<feature type="binding site" evidence="6">
    <location>
        <position position="207"/>
    </location>
    <ligand>
        <name>chlorophyll a</name>
        <dbReference type="ChEBI" id="CHEBI:58416"/>
        <label>1</label>
    </ligand>
</feature>
<dbReference type="GO" id="GO:0009522">
    <property type="term" value="C:photosystem I"/>
    <property type="evidence" value="ECO:0007669"/>
    <property type="project" value="UniProtKB-KW"/>
</dbReference>
<dbReference type="FunFam" id="1.10.3460.10:FF:000010">
    <property type="entry name" value="Chlorophyll a-b binding protein, chloroplastic"/>
    <property type="match status" value="1"/>
</dbReference>